<name>A0A516GR32_9FLAO</name>
<organism evidence="2 3">
    <name type="scientific">Formosa sediminum</name>
    <dbReference type="NCBI Taxonomy" id="2594004"/>
    <lineage>
        <taxon>Bacteria</taxon>
        <taxon>Pseudomonadati</taxon>
        <taxon>Bacteroidota</taxon>
        <taxon>Flavobacteriia</taxon>
        <taxon>Flavobacteriales</taxon>
        <taxon>Flavobacteriaceae</taxon>
        <taxon>Formosa</taxon>
    </lineage>
</organism>
<dbReference type="SUPFAM" id="SSF49299">
    <property type="entry name" value="PKD domain"/>
    <property type="match status" value="1"/>
</dbReference>
<keyword evidence="3" id="KW-1185">Reference proteome</keyword>
<dbReference type="RefSeq" id="WP_143380874.1">
    <property type="nucleotide sequence ID" value="NZ_CP041637.1"/>
</dbReference>
<proteinExistence type="predicted"/>
<sequence>MKNLNYFTTNKIAFLIGCTALCLSCSSDDDPILAPEIELSVAEQNVEMTMGETKSFEAFNLNDDEYITAWTIGDSLVSSETSYNFTPETSGAYALSYHAYNESGDYTFNYNITVEAYIRPTTSSSTAYVSEIIDYVPAPGQYINTDLGNDRGAATVVGGSSGLVSLGAWGGSITLGFDHTILNTADATDFIVYGNAFSSAAEPGIIWVMQDENANGVADDTWYEIKGSGHDLDGTSRNYSVTYFKPATDDDDDVFWEDSEGATGVVKKNSFRTQGYYPAWITADSYTVSGTLLSDENVDLSNPSFVKSLAFEYGYADNTSGGDAIDISDAIDDAGNTVSLSGIDFVKIQTGVQADLGWLGELSTEVKGVADLSLLE</sequence>
<dbReference type="Proteomes" id="UP000319209">
    <property type="component" value="Chromosome"/>
</dbReference>
<dbReference type="KEGG" id="fop:FNB79_08315"/>
<dbReference type="OrthoDB" id="975810at2"/>
<gene>
    <name evidence="2" type="ORF">FNB79_08315</name>
</gene>
<dbReference type="EMBL" id="CP041637">
    <property type="protein sequence ID" value="QDO93985.1"/>
    <property type="molecule type" value="Genomic_DNA"/>
</dbReference>
<evidence type="ECO:0000259" key="1">
    <source>
        <dbReference type="PROSITE" id="PS50093"/>
    </source>
</evidence>
<feature type="domain" description="PKD" evidence="1">
    <location>
        <begin position="37"/>
        <end position="121"/>
    </location>
</feature>
<reference evidence="2 3" key="1">
    <citation type="submission" date="2019-07" db="EMBL/GenBank/DDBJ databases">
        <title>Genome sequencing for Formosa sp. PS13.</title>
        <authorList>
            <person name="Park S.-J."/>
        </authorList>
    </citation>
    <scope>NUCLEOTIDE SEQUENCE [LARGE SCALE GENOMIC DNA]</scope>
    <source>
        <strain evidence="2 3">PS13</strain>
    </source>
</reference>
<evidence type="ECO:0000313" key="2">
    <source>
        <dbReference type="EMBL" id="QDO93985.1"/>
    </source>
</evidence>
<accession>A0A516GR32</accession>
<dbReference type="InterPro" id="IPR000601">
    <property type="entry name" value="PKD_dom"/>
</dbReference>
<dbReference type="InterPro" id="IPR035986">
    <property type="entry name" value="PKD_dom_sf"/>
</dbReference>
<dbReference type="AlphaFoldDB" id="A0A516GR32"/>
<dbReference type="PROSITE" id="PS50093">
    <property type="entry name" value="PKD"/>
    <property type="match status" value="1"/>
</dbReference>
<evidence type="ECO:0000313" key="3">
    <source>
        <dbReference type="Proteomes" id="UP000319209"/>
    </source>
</evidence>
<protein>
    <submittedName>
        <fullName evidence="2">Cell surface protein</fullName>
    </submittedName>
</protein>